<name>A0A163J2M7_ABSGL</name>
<gene>
    <name evidence="7" type="primary">ABSGL_02216.1 scaffold 2846</name>
</gene>
<dbReference type="GO" id="GO:0008270">
    <property type="term" value="F:zinc ion binding"/>
    <property type="evidence" value="ECO:0007669"/>
    <property type="project" value="UniProtKB-KW"/>
</dbReference>
<evidence type="ECO:0000256" key="3">
    <source>
        <dbReference type="ARBA" id="ARBA00022771"/>
    </source>
</evidence>
<dbReference type="OrthoDB" id="6077919at2759"/>
<dbReference type="GO" id="GO:0000785">
    <property type="term" value="C:chromatin"/>
    <property type="evidence" value="ECO:0007669"/>
    <property type="project" value="TreeGrafter"/>
</dbReference>
<dbReference type="Pfam" id="PF00096">
    <property type="entry name" value="zf-C2H2"/>
    <property type="match status" value="2"/>
</dbReference>
<dbReference type="STRING" id="4829.A0A163J2M7"/>
<evidence type="ECO:0000256" key="4">
    <source>
        <dbReference type="ARBA" id="ARBA00022833"/>
    </source>
</evidence>
<dbReference type="PANTHER" id="PTHR14003">
    <property type="entry name" value="TRANSCRIPTIONAL REPRESSOR PROTEIN YY"/>
    <property type="match status" value="1"/>
</dbReference>
<organism evidence="7">
    <name type="scientific">Absidia glauca</name>
    <name type="common">Pin mould</name>
    <dbReference type="NCBI Taxonomy" id="4829"/>
    <lineage>
        <taxon>Eukaryota</taxon>
        <taxon>Fungi</taxon>
        <taxon>Fungi incertae sedis</taxon>
        <taxon>Mucoromycota</taxon>
        <taxon>Mucoromycotina</taxon>
        <taxon>Mucoromycetes</taxon>
        <taxon>Mucorales</taxon>
        <taxon>Cunninghamellaceae</taxon>
        <taxon>Absidia</taxon>
    </lineage>
</organism>
<dbReference type="Proteomes" id="UP000078561">
    <property type="component" value="Unassembled WGS sequence"/>
</dbReference>
<dbReference type="SUPFAM" id="SSF57667">
    <property type="entry name" value="beta-beta-alpha zinc fingers"/>
    <property type="match status" value="1"/>
</dbReference>
<dbReference type="InterPro" id="IPR036236">
    <property type="entry name" value="Znf_C2H2_sf"/>
</dbReference>
<evidence type="ECO:0000313" key="7">
    <source>
        <dbReference type="EMBL" id="SAL96792.1"/>
    </source>
</evidence>
<reference evidence="7" key="1">
    <citation type="submission" date="2016-04" db="EMBL/GenBank/DDBJ databases">
        <authorList>
            <person name="Evans L.H."/>
            <person name="Alamgir A."/>
            <person name="Owens N."/>
            <person name="Weber N.D."/>
            <person name="Virtaneva K."/>
            <person name="Barbian K."/>
            <person name="Babar A."/>
            <person name="Rosenke K."/>
        </authorList>
    </citation>
    <scope>NUCLEOTIDE SEQUENCE [LARGE SCALE GENOMIC DNA]</scope>
    <source>
        <strain evidence="7">CBS 101.48</strain>
    </source>
</reference>
<dbReference type="FunFam" id="3.30.160.60:FF:000072">
    <property type="entry name" value="zinc finger protein 143 isoform X1"/>
    <property type="match status" value="1"/>
</dbReference>
<keyword evidence="3 5" id="KW-0863">Zinc-finger</keyword>
<dbReference type="FunFam" id="3.30.160.60:FF:000557">
    <property type="entry name" value="zinc finger and SCAN domain-containing protein 29"/>
    <property type="match status" value="1"/>
</dbReference>
<feature type="domain" description="C2H2-type" evidence="6">
    <location>
        <begin position="92"/>
        <end position="121"/>
    </location>
</feature>
<protein>
    <recommendedName>
        <fullName evidence="6">C2H2-type domain-containing protein</fullName>
    </recommendedName>
</protein>
<dbReference type="Gene3D" id="3.30.160.60">
    <property type="entry name" value="Classic Zinc Finger"/>
    <property type="match status" value="3"/>
</dbReference>
<dbReference type="AlphaFoldDB" id="A0A163J2M7"/>
<evidence type="ECO:0000259" key="6">
    <source>
        <dbReference type="PROSITE" id="PS50157"/>
    </source>
</evidence>
<dbReference type="PROSITE" id="PS50157">
    <property type="entry name" value="ZINC_FINGER_C2H2_2"/>
    <property type="match status" value="2"/>
</dbReference>
<evidence type="ECO:0000256" key="5">
    <source>
        <dbReference type="PROSITE-ProRule" id="PRU00042"/>
    </source>
</evidence>
<dbReference type="GO" id="GO:0000978">
    <property type="term" value="F:RNA polymerase II cis-regulatory region sequence-specific DNA binding"/>
    <property type="evidence" value="ECO:0007669"/>
    <property type="project" value="TreeGrafter"/>
</dbReference>
<dbReference type="EMBL" id="LT551273">
    <property type="protein sequence ID" value="SAL96792.1"/>
    <property type="molecule type" value="Genomic_DNA"/>
</dbReference>
<dbReference type="InterPro" id="IPR013087">
    <property type="entry name" value="Znf_C2H2_type"/>
</dbReference>
<feature type="domain" description="C2H2-type" evidence="6">
    <location>
        <begin position="122"/>
        <end position="151"/>
    </location>
</feature>
<dbReference type="GO" id="GO:0031519">
    <property type="term" value="C:PcG protein complex"/>
    <property type="evidence" value="ECO:0007669"/>
    <property type="project" value="TreeGrafter"/>
</dbReference>
<evidence type="ECO:0000256" key="1">
    <source>
        <dbReference type="ARBA" id="ARBA00022723"/>
    </source>
</evidence>
<dbReference type="SMART" id="SM00355">
    <property type="entry name" value="ZnF_C2H2"/>
    <property type="match status" value="2"/>
</dbReference>
<keyword evidence="1" id="KW-0479">Metal-binding</keyword>
<dbReference type="PANTHER" id="PTHR14003:SF19">
    <property type="entry name" value="YY2 TRANSCRIPTION FACTOR"/>
    <property type="match status" value="1"/>
</dbReference>
<dbReference type="InParanoid" id="A0A163J2M7"/>
<dbReference type="GO" id="GO:0000981">
    <property type="term" value="F:DNA-binding transcription factor activity, RNA polymerase II-specific"/>
    <property type="evidence" value="ECO:0007669"/>
    <property type="project" value="UniProtKB-ARBA"/>
</dbReference>
<dbReference type="OMA" id="SHFIEVH"/>
<dbReference type="PROSITE" id="PS00028">
    <property type="entry name" value="ZINC_FINGER_C2H2_1"/>
    <property type="match status" value="2"/>
</dbReference>
<accession>A0A163J2M7</accession>
<keyword evidence="2" id="KW-0677">Repeat</keyword>
<keyword evidence="4" id="KW-0862">Zinc</keyword>
<evidence type="ECO:0000256" key="2">
    <source>
        <dbReference type="ARBA" id="ARBA00022737"/>
    </source>
</evidence>
<keyword evidence="8" id="KW-1185">Reference proteome</keyword>
<evidence type="ECO:0000313" key="8">
    <source>
        <dbReference type="Proteomes" id="UP000078561"/>
    </source>
</evidence>
<sequence length="176" mass="19810">MYSLLPPRQSSHFIEVHPPFIGYHPHPSPSPLPQSLYMSSYSPSAAQEPLHGVKSVTDMTGFQTHASTDHEPNNLDGGEGHTTDVINHHKPYVCNHQDCGKAFKQNGNLKTHKRKHTGERPYQCNYEGCGKAFAQLGILQTHEKIHWPVKPYLCDFPHCNRGFTQRANLKVCTMAI</sequence>
<proteinExistence type="predicted"/>
<dbReference type="GO" id="GO:0005667">
    <property type="term" value="C:transcription regulator complex"/>
    <property type="evidence" value="ECO:0007669"/>
    <property type="project" value="TreeGrafter"/>
</dbReference>